<dbReference type="InterPro" id="IPR003675">
    <property type="entry name" value="Rce1/LyrA-like_dom"/>
</dbReference>
<keyword evidence="3" id="KW-0645">Protease</keyword>
<dbReference type="GO" id="GO:0006508">
    <property type="term" value="P:proteolysis"/>
    <property type="evidence" value="ECO:0007669"/>
    <property type="project" value="UniProtKB-KW"/>
</dbReference>
<gene>
    <name evidence="3" type="ORF">F5984_22335</name>
</gene>
<dbReference type="GO" id="GO:0080120">
    <property type="term" value="P:CAAX-box protein maturation"/>
    <property type="evidence" value="ECO:0007669"/>
    <property type="project" value="UniProtKB-ARBA"/>
</dbReference>
<keyword evidence="1" id="KW-0472">Membrane</keyword>
<dbReference type="Proteomes" id="UP000488299">
    <property type="component" value="Unassembled WGS sequence"/>
</dbReference>
<feature type="domain" description="CAAX prenyl protease 2/Lysostaphin resistance protein A-like" evidence="2">
    <location>
        <begin position="96"/>
        <end position="198"/>
    </location>
</feature>
<keyword evidence="4" id="KW-1185">Reference proteome</keyword>
<keyword evidence="3" id="KW-0482">Metalloprotease</keyword>
<feature type="transmembrane region" description="Helical" evidence="1">
    <location>
        <begin position="68"/>
        <end position="88"/>
    </location>
</feature>
<keyword evidence="1" id="KW-1133">Transmembrane helix</keyword>
<feature type="transmembrane region" description="Helical" evidence="1">
    <location>
        <begin position="205"/>
        <end position="221"/>
    </location>
</feature>
<evidence type="ECO:0000313" key="3">
    <source>
        <dbReference type="EMBL" id="KAB7727365.1"/>
    </source>
</evidence>
<protein>
    <submittedName>
        <fullName evidence="3">CPBP family intramembrane metalloprotease</fullName>
    </submittedName>
</protein>
<dbReference type="AlphaFoldDB" id="A0A7J5TTZ5"/>
<evidence type="ECO:0000256" key="1">
    <source>
        <dbReference type="SAM" id="Phobius"/>
    </source>
</evidence>
<comment type="caution">
    <text evidence="3">The sequence shown here is derived from an EMBL/GenBank/DDBJ whole genome shotgun (WGS) entry which is preliminary data.</text>
</comment>
<name>A0A7J5TTZ5_9BACT</name>
<keyword evidence="1" id="KW-0812">Transmembrane</keyword>
<feature type="transmembrane region" description="Helical" evidence="1">
    <location>
        <begin position="154"/>
        <end position="175"/>
    </location>
</feature>
<organism evidence="3 4">
    <name type="scientific">Rudanella paleaurantiibacter</name>
    <dbReference type="NCBI Taxonomy" id="2614655"/>
    <lineage>
        <taxon>Bacteria</taxon>
        <taxon>Pseudomonadati</taxon>
        <taxon>Bacteroidota</taxon>
        <taxon>Cytophagia</taxon>
        <taxon>Cytophagales</taxon>
        <taxon>Cytophagaceae</taxon>
        <taxon>Rudanella</taxon>
    </lineage>
</organism>
<feature type="transmembrane region" description="Helical" evidence="1">
    <location>
        <begin position="39"/>
        <end position="56"/>
    </location>
</feature>
<dbReference type="Pfam" id="PF02517">
    <property type="entry name" value="Rce1-like"/>
    <property type="match status" value="1"/>
</dbReference>
<evidence type="ECO:0000259" key="2">
    <source>
        <dbReference type="Pfam" id="PF02517"/>
    </source>
</evidence>
<dbReference type="EMBL" id="WELI01000011">
    <property type="protein sequence ID" value="KAB7727365.1"/>
    <property type="molecule type" value="Genomic_DNA"/>
</dbReference>
<reference evidence="3 4" key="1">
    <citation type="submission" date="2019-10" db="EMBL/GenBank/DDBJ databases">
        <title>Rudanella paleaurantiibacter sp. nov., isolated from sludge.</title>
        <authorList>
            <person name="Xu S.Q."/>
        </authorList>
    </citation>
    <scope>NUCLEOTIDE SEQUENCE [LARGE SCALE GENOMIC DNA]</scope>
    <source>
        <strain evidence="3 4">HX-22-17</strain>
    </source>
</reference>
<feature type="transmembrane region" description="Helical" evidence="1">
    <location>
        <begin position="122"/>
        <end position="142"/>
    </location>
</feature>
<dbReference type="GO" id="GO:0008237">
    <property type="term" value="F:metallopeptidase activity"/>
    <property type="evidence" value="ECO:0007669"/>
    <property type="project" value="UniProtKB-KW"/>
</dbReference>
<dbReference type="RefSeq" id="WP_152126441.1">
    <property type="nucleotide sequence ID" value="NZ_WELI01000011.1"/>
</dbReference>
<keyword evidence="3" id="KW-0378">Hydrolase</keyword>
<sequence length="237" mass="25865">MKHVALPIGVFTILAFALSWSINHFLPELIVSGLNVKEILTGFGPAVSGLICYWLFGTPNTYKLSLTGSRPALSVGIVALSLSLPLLFLAKPDPILWAGFVLTQFVYTLGEELGWRHYLQNAVAPLNGWQQAGVIGLCWFLWHYAILDDPTTMLTGQSAPAFIGIPLMVGLLSLLSKLLGDIVSRTQAVFLPVSLHYIGKVGNSYMLLAVFGIVMATHIYFQKIARTNRPKSAKSHA</sequence>
<proteinExistence type="predicted"/>
<evidence type="ECO:0000313" key="4">
    <source>
        <dbReference type="Proteomes" id="UP000488299"/>
    </source>
</evidence>
<feature type="transmembrane region" description="Helical" evidence="1">
    <location>
        <begin position="94"/>
        <end position="110"/>
    </location>
</feature>
<dbReference type="GO" id="GO:0004175">
    <property type="term" value="F:endopeptidase activity"/>
    <property type="evidence" value="ECO:0007669"/>
    <property type="project" value="UniProtKB-ARBA"/>
</dbReference>
<accession>A0A7J5TTZ5</accession>